<dbReference type="SMART" id="SM00637">
    <property type="entry name" value="CBD_II"/>
    <property type="match status" value="2"/>
</dbReference>
<dbReference type="PROSITE" id="PS00561">
    <property type="entry name" value="CBM2_A"/>
    <property type="match status" value="1"/>
</dbReference>
<gene>
    <name evidence="6" type="ORF">UFOPK3046_01781</name>
</gene>
<protein>
    <submittedName>
        <fullName evidence="6">Unannotated protein</fullName>
    </submittedName>
</protein>
<dbReference type="PANTHER" id="PTHR34823">
    <property type="entry name" value="GLCNAC-BINDING PROTEIN A"/>
    <property type="match status" value="1"/>
</dbReference>
<evidence type="ECO:0000256" key="1">
    <source>
        <dbReference type="ARBA" id="ARBA00022729"/>
    </source>
</evidence>
<dbReference type="InterPro" id="IPR012291">
    <property type="entry name" value="CBM2_carb-bd_dom_sf"/>
</dbReference>
<dbReference type="InterPro" id="IPR051024">
    <property type="entry name" value="GlcNAc_Chitin_IntDeg"/>
</dbReference>
<dbReference type="PANTHER" id="PTHR34823:SF1">
    <property type="entry name" value="CHITIN-BINDING TYPE-4 DOMAIN-CONTAINING PROTEIN"/>
    <property type="match status" value="1"/>
</dbReference>
<dbReference type="Gene3D" id="2.60.40.290">
    <property type="match status" value="2"/>
</dbReference>
<keyword evidence="1" id="KW-0732">Signal</keyword>
<keyword evidence="2" id="KW-0378">Hydrolase</keyword>
<evidence type="ECO:0000313" key="6">
    <source>
        <dbReference type="EMBL" id="CAB4821884.1"/>
    </source>
</evidence>
<dbReference type="InterPro" id="IPR014756">
    <property type="entry name" value="Ig_E-set"/>
</dbReference>
<feature type="region of interest" description="Disordered" evidence="4">
    <location>
        <begin position="214"/>
        <end position="252"/>
    </location>
</feature>
<evidence type="ECO:0000259" key="5">
    <source>
        <dbReference type="PROSITE" id="PS51173"/>
    </source>
</evidence>
<sequence>MRQARIPIRILAALSVSAVLAAVGVVATESSVSAHGSSMAPASRIYSCRFLTPDNELCKQAWAANTQALYDWNGIRIGTAAGQHESIIPDGKLCSAGNEQYATFDTASDKWPVTNLTPASDGKYELKWENSAPHATLYYRVYITKPGFDVKAAPLKWSDLELVHQSGQTAAEASTVLRMNLPDRATHSMIYMIWQRSDSTEAFYSCNDVTVNASGQPTPTPTTVPSTPTTVPSAPTTTVPPTTVPSGPTTTVPGAGVQLALTKTDEWGSGRNFAATVKNATGAAASAWTVTLPWTSPVEPWDASATAADGKVSFSNIAWNASIASGGSRAFGFTDRGLGFTDLGYATPNPSTCSATLNGVVVSCSIVSSSTPTPTPTTTTTTTPTTTTTTPATVNRTIKVTSDWGTGYCADVTVSTTSQTAVTWTVKVPITKGKITSVWEANYKIEGTTLTAQGTPLNAVVKAGGPKTFGFCAG</sequence>
<dbReference type="EMBL" id="CAFAAQ010000216">
    <property type="protein sequence ID" value="CAB4821884.1"/>
    <property type="molecule type" value="Genomic_DNA"/>
</dbReference>
<dbReference type="CDD" id="cd21177">
    <property type="entry name" value="LPMO_AA10"/>
    <property type="match status" value="1"/>
</dbReference>
<dbReference type="SUPFAM" id="SSF81296">
    <property type="entry name" value="E set domains"/>
    <property type="match status" value="1"/>
</dbReference>
<evidence type="ECO:0000256" key="2">
    <source>
        <dbReference type="ARBA" id="ARBA00022801"/>
    </source>
</evidence>
<dbReference type="Pfam" id="PF03067">
    <property type="entry name" value="LPMO_10"/>
    <property type="match status" value="1"/>
</dbReference>
<name>A0A6J6ZM96_9ZZZZ</name>
<dbReference type="GO" id="GO:0004553">
    <property type="term" value="F:hydrolase activity, hydrolyzing O-glycosyl compounds"/>
    <property type="evidence" value="ECO:0007669"/>
    <property type="project" value="InterPro"/>
</dbReference>
<dbReference type="SUPFAM" id="SSF49384">
    <property type="entry name" value="Carbohydrate-binding domain"/>
    <property type="match status" value="2"/>
</dbReference>
<dbReference type="InterPro" id="IPR008965">
    <property type="entry name" value="CBM2/CBM3_carb-bd_dom_sf"/>
</dbReference>
<feature type="compositionally biased region" description="Low complexity" evidence="4">
    <location>
        <begin position="221"/>
        <end position="252"/>
    </location>
</feature>
<dbReference type="GO" id="GO:0005975">
    <property type="term" value="P:carbohydrate metabolic process"/>
    <property type="evidence" value="ECO:0007669"/>
    <property type="project" value="InterPro"/>
</dbReference>
<reference evidence="6" key="1">
    <citation type="submission" date="2020-05" db="EMBL/GenBank/DDBJ databases">
        <authorList>
            <person name="Chiriac C."/>
            <person name="Salcher M."/>
            <person name="Ghai R."/>
            <person name="Kavagutti S V."/>
        </authorList>
    </citation>
    <scope>NUCLEOTIDE SEQUENCE</scope>
</reference>
<dbReference type="InterPro" id="IPR018366">
    <property type="entry name" value="CBM2_CS"/>
</dbReference>
<dbReference type="InterPro" id="IPR004302">
    <property type="entry name" value="Cellulose/chitin-bd_N"/>
</dbReference>
<dbReference type="InterPro" id="IPR001919">
    <property type="entry name" value="CBD2"/>
</dbReference>
<dbReference type="PROSITE" id="PS51173">
    <property type="entry name" value="CBM2"/>
    <property type="match status" value="2"/>
</dbReference>
<feature type="domain" description="CBM2" evidence="5">
    <location>
        <begin position="250"/>
        <end position="356"/>
    </location>
</feature>
<dbReference type="Pfam" id="PF00553">
    <property type="entry name" value="CBM_2"/>
    <property type="match status" value="2"/>
</dbReference>
<feature type="domain" description="CBM2" evidence="5">
    <location>
        <begin position="385"/>
        <end position="474"/>
    </location>
</feature>
<accession>A0A6J6ZM96</accession>
<evidence type="ECO:0000256" key="3">
    <source>
        <dbReference type="ARBA" id="ARBA00023295"/>
    </source>
</evidence>
<dbReference type="Gene3D" id="2.70.50.50">
    <property type="entry name" value="chitin-binding protein cbp21"/>
    <property type="match status" value="1"/>
</dbReference>
<evidence type="ECO:0000256" key="4">
    <source>
        <dbReference type="SAM" id="MobiDB-lite"/>
    </source>
</evidence>
<organism evidence="6">
    <name type="scientific">freshwater metagenome</name>
    <dbReference type="NCBI Taxonomy" id="449393"/>
    <lineage>
        <taxon>unclassified sequences</taxon>
        <taxon>metagenomes</taxon>
        <taxon>ecological metagenomes</taxon>
    </lineage>
</organism>
<keyword evidence="3" id="KW-0326">Glycosidase</keyword>
<dbReference type="AlphaFoldDB" id="A0A6J6ZM96"/>
<dbReference type="GO" id="GO:0030247">
    <property type="term" value="F:polysaccharide binding"/>
    <property type="evidence" value="ECO:0007669"/>
    <property type="project" value="InterPro"/>
</dbReference>
<proteinExistence type="predicted"/>